<evidence type="ECO:0000256" key="7">
    <source>
        <dbReference type="ARBA" id="ARBA00022490"/>
    </source>
</evidence>
<evidence type="ECO:0000256" key="17">
    <source>
        <dbReference type="ARBA" id="ARBA00060592"/>
    </source>
</evidence>
<keyword evidence="20" id="KW-0472">Membrane</keyword>
<dbReference type="InterPro" id="IPR013221">
    <property type="entry name" value="Mur_ligase_cen"/>
</dbReference>
<keyword evidence="12 19" id="KW-0133">Cell shape</keyword>
<comment type="pathway">
    <text evidence="17">Glycan biosynthesis.</text>
</comment>
<dbReference type="HAMAP" id="MF_00046">
    <property type="entry name" value="MurC"/>
    <property type="match status" value="1"/>
</dbReference>
<proteinExistence type="inferred from homology"/>
<sequence length="484" mass="53235">MIKDSTLQVYEVPEMRRIRQIHFVGIGGVGMCGIAEVLLNQGYTISGSDMKSSATTERLSGLGAMIFIGHDSSNIDDADVVVISTAVADTNPELIAARERRVPIVRRAEMLAELMRYRHGIAVAGTHGKTTTTSLLSSIMAEAGLDPTFVIGGRLNSAGTNAQLGGSRYLVAEADESDASFLHLQPMVAIVTNIDADHMDTYEGDFNKLKQTFINFLHNLPFYGLAVLCTDDPVVREILPRVSRPILTYGFHEEADFRAVDVTQRGMQTSFKVVRPTGHKDLEVTVNMPGRHNVLNALACIAVATDEGIQDHAICNALSRFQGVGRRFQVLGDINVTGGSVQLVDDYGHHPREVKAVIQAVRDGWPDRRLVMIYQPHRYTRTRDLYDDFAQVLSEVDLLIMLEVYSAGEQAIPGADTRSLCRTIRQRGIEPLFVESTDDIPDLLKNVLRPDDLLLTQGAGDITSLAHRLAGLDLQSTREEEIGQ</sequence>
<dbReference type="PANTHER" id="PTHR43445:SF3">
    <property type="entry name" value="UDP-N-ACETYLMURAMATE--L-ALANINE LIGASE"/>
    <property type="match status" value="1"/>
</dbReference>
<dbReference type="AlphaFoldDB" id="W9UWV4"/>
<evidence type="ECO:0000256" key="16">
    <source>
        <dbReference type="ARBA" id="ARBA00047833"/>
    </source>
</evidence>
<keyword evidence="10 19" id="KW-0547">Nucleotide-binding</keyword>
<dbReference type="OrthoDB" id="9804126at2"/>
<dbReference type="UniPathway" id="UPA00219"/>
<keyword evidence="9 19" id="KW-0132">Cell division</keyword>
<dbReference type="EC" id="6.3.2.8" evidence="5 19"/>
<comment type="subcellular location">
    <subcellularLocation>
        <location evidence="2 19">Cytoplasm</location>
    </subcellularLocation>
</comment>
<reference evidence="25" key="1">
    <citation type="submission" date="2012-11" db="EMBL/GenBank/DDBJ databases">
        <authorList>
            <person name="Singh A."/>
            <person name="Pinnaka A.K."/>
            <person name="Vaidya B."/>
        </authorList>
    </citation>
    <scope>NUCLEOTIDE SEQUENCE [LARGE SCALE GENOMIC DNA]</scope>
    <source>
        <strain evidence="25">AK23</strain>
    </source>
</reference>
<dbReference type="InterPro" id="IPR050061">
    <property type="entry name" value="MurCDEF_pg_biosynth"/>
</dbReference>
<dbReference type="Pfam" id="PF08245">
    <property type="entry name" value="Mur_ligase_M"/>
    <property type="match status" value="1"/>
</dbReference>
<dbReference type="FunFam" id="3.40.1190.10:FF:000001">
    <property type="entry name" value="UDP-N-acetylmuramate--L-alanine ligase"/>
    <property type="match status" value="1"/>
</dbReference>
<evidence type="ECO:0000256" key="12">
    <source>
        <dbReference type="ARBA" id="ARBA00022960"/>
    </source>
</evidence>
<comment type="pathway">
    <text evidence="3 19">Cell wall biogenesis; peptidoglycan biosynthesis.</text>
</comment>
<evidence type="ECO:0000256" key="3">
    <source>
        <dbReference type="ARBA" id="ARBA00004752"/>
    </source>
</evidence>
<dbReference type="GO" id="GO:0071555">
    <property type="term" value="P:cell wall organization"/>
    <property type="evidence" value="ECO:0007669"/>
    <property type="project" value="UniProtKB-KW"/>
</dbReference>
<name>W9UWV4_9GAMM</name>
<dbReference type="SUPFAM" id="SSF53623">
    <property type="entry name" value="MurD-like peptide ligases, catalytic domain"/>
    <property type="match status" value="1"/>
</dbReference>
<dbReference type="SUPFAM" id="SSF51984">
    <property type="entry name" value="MurCD N-terminal domain"/>
    <property type="match status" value="1"/>
</dbReference>
<evidence type="ECO:0000256" key="9">
    <source>
        <dbReference type="ARBA" id="ARBA00022618"/>
    </source>
</evidence>
<evidence type="ECO:0000256" key="4">
    <source>
        <dbReference type="ARBA" id="ARBA00010416"/>
    </source>
</evidence>
<dbReference type="InterPro" id="IPR036565">
    <property type="entry name" value="Mur-like_cat_sf"/>
</dbReference>
<dbReference type="GO" id="GO:0051301">
    <property type="term" value="P:cell division"/>
    <property type="evidence" value="ECO:0007669"/>
    <property type="project" value="UniProtKB-KW"/>
</dbReference>
<evidence type="ECO:0000256" key="20">
    <source>
        <dbReference type="SAM" id="Phobius"/>
    </source>
</evidence>
<dbReference type="GO" id="GO:0005737">
    <property type="term" value="C:cytoplasm"/>
    <property type="evidence" value="ECO:0007669"/>
    <property type="project" value="UniProtKB-SubCell"/>
</dbReference>
<evidence type="ECO:0000256" key="2">
    <source>
        <dbReference type="ARBA" id="ARBA00004496"/>
    </source>
</evidence>
<dbReference type="InterPro" id="IPR004101">
    <property type="entry name" value="Mur_ligase_C"/>
</dbReference>
<dbReference type="Gene3D" id="3.40.1190.10">
    <property type="entry name" value="Mur-like, catalytic domain"/>
    <property type="match status" value="1"/>
</dbReference>
<keyword evidence="20" id="KW-0812">Transmembrane</keyword>
<evidence type="ECO:0000256" key="11">
    <source>
        <dbReference type="ARBA" id="ARBA00022840"/>
    </source>
</evidence>
<evidence type="ECO:0000256" key="10">
    <source>
        <dbReference type="ARBA" id="ARBA00022741"/>
    </source>
</evidence>
<accession>W9UWV4</accession>
<dbReference type="FunFam" id="3.40.50.720:FF:000046">
    <property type="entry name" value="UDP-N-acetylmuramate--L-alanine ligase"/>
    <property type="match status" value="1"/>
</dbReference>
<dbReference type="STRING" id="1229521.D791_01496"/>
<gene>
    <name evidence="19 24" type="primary">murC</name>
    <name evidence="24" type="ORF">D791_01496</name>
</gene>
<dbReference type="SUPFAM" id="SSF53244">
    <property type="entry name" value="MurD-like peptide ligases, peptide-binding domain"/>
    <property type="match status" value="1"/>
</dbReference>
<dbReference type="NCBIfam" id="TIGR01082">
    <property type="entry name" value="murC"/>
    <property type="match status" value="1"/>
</dbReference>
<feature type="domain" description="Mur ligase central" evidence="23">
    <location>
        <begin position="123"/>
        <end position="304"/>
    </location>
</feature>
<dbReference type="GO" id="GO:0008763">
    <property type="term" value="F:UDP-N-acetylmuramate-L-alanine ligase activity"/>
    <property type="evidence" value="ECO:0007669"/>
    <property type="project" value="UniProtKB-UniRule"/>
</dbReference>
<comment type="similarity">
    <text evidence="4 19">Belongs to the MurCDEF family.</text>
</comment>
<dbReference type="InterPro" id="IPR000713">
    <property type="entry name" value="Mur_ligase_N"/>
</dbReference>
<evidence type="ECO:0000256" key="14">
    <source>
        <dbReference type="ARBA" id="ARBA00023306"/>
    </source>
</evidence>
<dbReference type="GO" id="GO:0009252">
    <property type="term" value="P:peptidoglycan biosynthetic process"/>
    <property type="evidence" value="ECO:0007669"/>
    <property type="project" value="UniProtKB-UniRule"/>
</dbReference>
<evidence type="ECO:0000256" key="19">
    <source>
        <dbReference type="HAMAP-Rule" id="MF_00046"/>
    </source>
</evidence>
<dbReference type="PANTHER" id="PTHR43445">
    <property type="entry name" value="UDP-N-ACETYLMURAMATE--L-ALANINE LIGASE-RELATED"/>
    <property type="match status" value="1"/>
</dbReference>
<feature type="transmembrane region" description="Helical" evidence="20">
    <location>
        <begin position="21"/>
        <end position="39"/>
    </location>
</feature>
<feature type="domain" description="Mur ligase C-terminal" evidence="22">
    <location>
        <begin position="326"/>
        <end position="460"/>
    </location>
</feature>
<keyword evidence="14 19" id="KW-0131">Cell cycle</keyword>
<keyword evidence="8 19" id="KW-0436">Ligase</keyword>
<evidence type="ECO:0000256" key="5">
    <source>
        <dbReference type="ARBA" id="ARBA00012211"/>
    </source>
</evidence>
<evidence type="ECO:0000259" key="21">
    <source>
        <dbReference type="Pfam" id="PF01225"/>
    </source>
</evidence>
<keyword evidence="13 19" id="KW-0573">Peptidoglycan synthesis</keyword>
<organism evidence="24 25">
    <name type="scientific">Nitrincola nitratireducens</name>
    <dbReference type="NCBI Taxonomy" id="1229521"/>
    <lineage>
        <taxon>Bacteria</taxon>
        <taxon>Pseudomonadati</taxon>
        <taxon>Pseudomonadota</taxon>
        <taxon>Gammaproteobacteria</taxon>
        <taxon>Oceanospirillales</taxon>
        <taxon>Oceanospirillaceae</taxon>
        <taxon>Nitrincola</taxon>
    </lineage>
</organism>
<dbReference type="PATRIC" id="fig|1229521.3.peg.1511"/>
<feature type="binding site" evidence="19">
    <location>
        <begin position="125"/>
        <end position="131"/>
    </location>
    <ligand>
        <name>ATP</name>
        <dbReference type="ChEBI" id="CHEBI:30616"/>
    </ligand>
</feature>
<evidence type="ECO:0000256" key="13">
    <source>
        <dbReference type="ARBA" id="ARBA00022984"/>
    </source>
</evidence>
<keyword evidence="15 19" id="KW-0961">Cell wall biogenesis/degradation</keyword>
<keyword evidence="25" id="KW-1185">Reference proteome</keyword>
<evidence type="ECO:0000313" key="24">
    <source>
        <dbReference type="EMBL" id="EXJ11723.1"/>
    </source>
</evidence>
<keyword evidence="11 19" id="KW-0067">ATP-binding</keyword>
<evidence type="ECO:0000313" key="25">
    <source>
        <dbReference type="Proteomes" id="UP000019464"/>
    </source>
</evidence>
<dbReference type="Pfam" id="PF02875">
    <property type="entry name" value="Mur_ligase_C"/>
    <property type="match status" value="1"/>
</dbReference>
<evidence type="ECO:0000256" key="1">
    <source>
        <dbReference type="ARBA" id="ARBA00003921"/>
    </source>
</evidence>
<evidence type="ECO:0000256" key="8">
    <source>
        <dbReference type="ARBA" id="ARBA00022598"/>
    </source>
</evidence>
<comment type="function">
    <text evidence="1 19">Cell wall formation.</text>
</comment>
<protein>
    <recommendedName>
        <fullName evidence="6 19">UDP-N-acetylmuramate--L-alanine ligase</fullName>
        <ecNumber evidence="5 19">6.3.2.8</ecNumber>
    </recommendedName>
    <alternativeName>
        <fullName evidence="18 19">UDP-N-acetylmuramoyl-L-alanine synthetase</fullName>
    </alternativeName>
</protein>
<evidence type="ECO:0000259" key="22">
    <source>
        <dbReference type="Pfam" id="PF02875"/>
    </source>
</evidence>
<dbReference type="GO" id="GO:0008360">
    <property type="term" value="P:regulation of cell shape"/>
    <property type="evidence" value="ECO:0007669"/>
    <property type="project" value="UniProtKB-KW"/>
</dbReference>
<feature type="domain" description="Mur ligase N-terminal catalytic" evidence="21">
    <location>
        <begin position="21"/>
        <end position="118"/>
    </location>
</feature>
<dbReference type="GO" id="GO:0005524">
    <property type="term" value="F:ATP binding"/>
    <property type="evidence" value="ECO:0007669"/>
    <property type="project" value="UniProtKB-UniRule"/>
</dbReference>
<dbReference type="EMBL" id="AONB01000005">
    <property type="protein sequence ID" value="EXJ11723.1"/>
    <property type="molecule type" value="Genomic_DNA"/>
</dbReference>
<evidence type="ECO:0000256" key="6">
    <source>
        <dbReference type="ARBA" id="ARBA00021749"/>
    </source>
</evidence>
<keyword evidence="7 19" id="KW-0963">Cytoplasm</keyword>
<comment type="caution">
    <text evidence="24">The sequence shown here is derived from an EMBL/GenBank/DDBJ whole genome shotgun (WGS) entry which is preliminary data.</text>
</comment>
<evidence type="ECO:0000259" key="23">
    <source>
        <dbReference type="Pfam" id="PF08245"/>
    </source>
</evidence>
<dbReference type="InterPro" id="IPR036615">
    <property type="entry name" value="Mur_ligase_C_dom_sf"/>
</dbReference>
<dbReference type="Gene3D" id="3.40.50.720">
    <property type="entry name" value="NAD(P)-binding Rossmann-like Domain"/>
    <property type="match status" value="1"/>
</dbReference>
<dbReference type="Proteomes" id="UP000019464">
    <property type="component" value="Unassembled WGS sequence"/>
</dbReference>
<comment type="catalytic activity">
    <reaction evidence="16 19">
        <text>UDP-N-acetyl-alpha-D-muramate + L-alanine + ATP = UDP-N-acetyl-alpha-D-muramoyl-L-alanine + ADP + phosphate + H(+)</text>
        <dbReference type="Rhea" id="RHEA:23372"/>
        <dbReference type="ChEBI" id="CHEBI:15378"/>
        <dbReference type="ChEBI" id="CHEBI:30616"/>
        <dbReference type="ChEBI" id="CHEBI:43474"/>
        <dbReference type="ChEBI" id="CHEBI:57972"/>
        <dbReference type="ChEBI" id="CHEBI:70757"/>
        <dbReference type="ChEBI" id="CHEBI:83898"/>
        <dbReference type="ChEBI" id="CHEBI:456216"/>
        <dbReference type="EC" id="6.3.2.8"/>
    </reaction>
</comment>
<dbReference type="RefSeq" id="WP_036509534.1">
    <property type="nucleotide sequence ID" value="NZ_AONB01000005.1"/>
</dbReference>
<keyword evidence="20" id="KW-1133">Transmembrane helix</keyword>
<dbReference type="InterPro" id="IPR005758">
    <property type="entry name" value="UDP-N-AcMur_Ala_ligase_MurC"/>
</dbReference>
<dbReference type="Pfam" id="PF01225">
    <property type="entry name" value="Mur_ligase"/>
    <property type="match status" value="1"/>
</dbReference>
<dbReference type="Gene3D" id="3.90.190.20">
    <property type="entry name" value="Mur ligase, C-terminal domain"/>
    <property type="match status" value="1"/>
</dbReference>
<evidence type="ECO:0000256" key="18">
    <source>
        <dbReference type="ARBA" id="ARBA00079022"/>
    </source>
</evidence>
<evidence type="ECO:0000256" key="15">
    <source>
        <dbReference type="ARBA" id="ARBA00023316"/>
    </source>
</evidence>
<reference evidence="24 25" key="2">
    <citation type="journal article" date="2015" name="Syst. Appl. Microbiol.">
        <title>Nitrincola nitratireducens sp. nov. isolated from a haloalkaline crater lake.</title>
        <authorList>
            <person name="Singh A."/>
            <person name="Vaidya B."/>
            <person name="Tanuku N.R."/>
            <person name="Pinnaka A.K."/>
        </authorList>
    </citation>
    <scope>NUCLEOTIDE SEQUENCE [LARGE SCALE GENOMIC DNA]</scope>
    <source>
        <strain evidence="24 25">AK23</strain>
    </source>
</reference>